<protein>
    <submittedName>
        <fullName evidence="8">AI-2E family transporter</fullName>
    </submittedName>
</protein>
<feature type="transmembrane region" description="Helical" evidence="7">
    <location>
        <begin position="295"/>
        <end position="314"/>
    </location>
</feature>
<feature type="transmembrane region" description="Helical" evidence="7">
    <location>
        <begin position="77"/>
        <end position="95"/>
    </location>
</feature>
<evidence type="ECO:0000256" key="2">
    <source>
        <dbReference type="ARBA" id="ARBA00009773"/>
    </source>
</evidence>
<keyword evidence="4 7" id="KW-1133">Transmembrane helix</keyword>
<comment type="subcellular location">
    <subcellularLocation>
        <location evidence="1">Membrane</location>
        <topology evidence="1">Multi-pass membrane protein</topology>
    </subcellularLocation>
</comment>
<comment type="similarity">
    <text evidence="2">Belongs to the autoinducer-2 exporter (AI-2E) (TC 2.A.86) family.</text>
</comment>
<dbReference type="Pfam" id="PF01594">
    <property type="entry name" value="AI-2E_transport"/>
    <property type="match status" value="1"/>
</dbReference>
<feature type="compositionally biased region" description="Basic and acidic residues" evidence="6">
    <location>
        <begin position="1"/>
        <end position="12"/>
    </location>
</feature>
<feature type="transmembrane region" description="Helical" evidence="7">
    <location>
        <begin position="359"/>
        <end position="379"/>
    </location>
</feature>
<evidence type="ECO:0000256" key="6">
    <source>
        <dbReference type="SAM" id="MobiDB-lite"/>
    </source>
</evidence>
<dbReference type="Proteomes" id="UP001056937">
    <property type="component" value="Chromosome 1"/>
</dbReference>
<keyword evidence="3 7" id="KW-0812">Transmembrane</keyword>
<dbReference type="InterPro" id="IPR002549">
    <property type="entry name" value="AI-2E-like"/>
</dbReference>
<evidence type="ECO:0000313" key="9">
    <source>
        <dbReference type="Proteomes" id="UP001056937"/>
    </source>
</evidence>
<reference evidence="8" key="1">
    <citation type="journal article" date="2022" name="Toxins">
        <title>Genomic Analysis of Sphingopyxis sp. USTB-05 for Biodegrading Cyanobacterial Hepatotoxins.</title>
        <authorList>
            <person name="Liu C."/>
            <person name="Xu Q."/>
            <person name="Zhao Z."/>
            <person name="Zhang H."/>
            <person name="Liu X."/>
            <person name="Yin C."/>
            <person name="Liu Y."/>
            <person name="Yan H."/>
        </authorList>
    </citation>
    <scope>NUCLEOTIDE SEQUENCE</scope>
    <source>
        <strain evidence="8">NBD5</strain>
    </source>
</reference>
<feature type="transmembrane region" description="Helical" evidence="7">
    <location>
        <begin position="253"/>
        <end position="275"/>
    </location>
</feature>
<dbReference type="PANTHER" id="PTHR21716">
    <property type="entry name" value="TRANSMEMBRANE PROTEIN"/>
    <property type="match status" value="1"/>
</dbReference>
<organism evidence="8 9">
    <name type="scientific">Sphingomonas morindae</name>
    <dbReference type="NCBI Taxonomy" id="1541170"/>
    <lineage>
        <taxon>Bacteria</taxon>
        <taxon>Pseudomonadati</taxon>
        <taxon>Pseudomonadota</taxon>
        <taxon>Alphaproteobacteria</taxon>
        <taxon>Sphingomonadales</taxon>
        <taxon>Sphingomonadaceae</taxon>
        <taxon>Sphingomonas</taxon>
    </lineage>
</organism>
<name>A0ABY4XAE0_9SPHN</name>
<feature type="transmembrane region" description="Helical" evidence="7">
    <location>
        <begin position="51"/>
        <end position="71"/>
    </location>
</feature>
<evidence type="ECO:0000256" key="5">
    <source>
        <dbReference type="ARBA" id="ARBA00023136"/>
    </source>
</evidence>
<accession>A0ABY4XAE0</accession>
<evidence type="ECO:0000256" key="1">
    <source>
        <dbReference type="ARBA" id="ARBA00004141"/>
    </source>
</evidence>
<evidence type="ECO:0000256" key="3">
    <source>
        <dbReference type="ARBA" id="ARBA00022692"/>
    </source>
</evidence>
<sequence length="423" mass="44578">MHDMDHPGERIGAEPLGAAPAPTPTPAAPPPAPAGRIEDLVWPGGYHRDRLLAAIALVMGVGLAIALPFALRAGAEFFLPVTAALVVAVALVPLLEWLERRGLPSGLAAFTCLLFFLGIANMAIAAIVVPASNWVSLVPERIGRIKTTVRPLVEIYASLNKSIDDMAATIAIAKAARHARTVTLETPNSLLSLLTTAAPFAIIQFVFVMLVIFFFLAGWSNMRRHTIMRRSSFSSAMTLARVIQDVVDATSSYIATITVINVTLGLVVAGAVHALGLPTPLMWGGMVALLNYVPYLGPIAAACLLALGGIMTFAEPWAAAMPATIFIGLHLVEANIVTPLIVGRRLLINPLLILVALSFWSWVWGVSGAVLAVPLLIIARTVLDAAGRPDIAGFLFESGTLGGSDKNVREDVHGSLDRGGGAP</sequence>
<feature type="compositionally biased region" description="Pro residues" evidence="6">
    <location>
        <begin position="21"/>
        <end position="32"/>
    </location>
</feature>
<feature type="transmembrane region" description="Helical" evidence="7">
    <location>
        <begin position="197"/>
        <end position="219"/>
    </location>
</feature>
<keyword evidence="9" id="KW-1185">Reference proteome</keyword>
<feature type="transmembrane region" description="Helical" evidence="7">
    <location>
        <begin position="326"/>
        <end position="347"/>
    </location>
</feature>
<feature type="region of interest" description="Disordered" evidence="6">
    <location>
        <begin position="1"/>
        <end position="32"/>
    </location>
</feature>
<dbReference type="PANTHER" id="PTHR21716:SF16">
    <property type="entry name" value="BLL1467 PROTEIN"/>
    <property type="match status" value="1"/>
</dbReference>
<gene>
    <name evidence="8" type="ORF">LHA26_04315</name>
</gene>
<evidence type="ECO:0000256" key="4">
    <source>
        <dbReference type="ARBA" id="ARBA00022989"/>
    </source>
</evidence>
<proteinExistence type="inferred from homology"/>
<keyword evidence="5 7" id="KW-0472">Membrane</keyword>
<evidence type="ECO:0000313" key="8">
    <source>
        <dbReference type="EMBL" id="USI73701.1"/>
    </source>
</evidence>
<feature type="transmembrane region" description="Helical" evidence="7">
    <location>
        <begin position="107"/>
        <end position="129"/>
    </location>
</feature>
<evidence type="ECO:0000256" key="7">
    <source>
        <dbReference type="SAM" id="Phobius"/>
    </source>
</evidence>
<dbReference type="EMBL" id="CP084930">
    <property type="protein sequence ID" value="USI73701.1"/>
    <property type="molecule type" value="Genomic_DNA"/>
</dbReference>